<dbReference type="AlphaFoldDB" id="A0A448WUA4"/>
<reference evidence="1" key="1">
    <citation type="submission" date="2018-11" db="EMBL/GenBank/DDBJ databases">
        <authorList>
            <consortium name="Pathogen Informatics"/>
        </authorList>
    </citation>
    <scope>NUCLEOTIDE SEQUENCE</scope>
</reference>
<evidence type="ECO:0000313" key="1">
    <source>
        <dbReference type="EMBL" id="VEL20457.1"/>
    </source>
</evidence>
<proteinExistence type="predicted"/>
<protein>
    <submittedName>
        <fullName evidence="1">Uncharacterized protein</fullName>
    </submittedName>
</protein>
<sequence>MANLPDGVEAEATMQASQWAEADFPAGQLVRLPWPWQDWKARFLLVVCFGQACRIGKGMIDGAFFGQCTKAETTASALNKSSVALSTSPWANAQHSQVLNRSFGGSTWGAESASRGW</sequence>
<gene>
    <name evidence="1" type="ORF">PXEA_LOCUS13897</name>
</gene>
<organism evidence="1 2">
    <name type="scientific">Protopolystoma xenopodis</name>
    <dbReference type="NCBI Taxonomy" id="117903"/>
    <lineage>
        <taxon>Eukaryota</taxon>
        <taxon>Metazoa</taxon>
        <taxon>Spiralia</taxon>
        <taxon>Lophotrochozoa</taxon>
        <taxon>Platyhelminthes</taxon>
        <taxon>Monogenea</taxon>
        <taxon>Polyopisthocotylea</taxon>
        <taxon>Polystomatidea</taxon>
        <taxon>Polystomatidae</taxon>
        <taxon>Protopolystoma</taxon>
    </lineage>
</organism>
<accession>A0A448WUA4</accession>
<dbReference type="Proteomes" id="UP000784294">
    <property type="component" value="Unassembled WGS sequence"/>
</dbReference>
<evidence type="ECO:0000313" key="2">
    <source>
        <dbReference type="Proteomes" id="UP000784294"/>
    </source>
</evidence>
<comment type="caution">
    <text evidence="1">The sequence shown here is derived from an EMBL/GenBank/DDBJ whole genome shotgun (WGS) entry which is preliminary data.</text>
</comment>
<dbReference type="EMBL" id="CAAALY010046549">
    <property type="protein sequence ID" value="VEL20457.1"/>
    <property type="molecule type" value="Genomic_DNA"/>
</dbReference>
<keyword evidence="2" id="KW-1185">Reference proteome</keyword>
<name>A0A448WUA4_9PLAT</name>